<sequence length="20" mass="2335">MSSLFLLTFLSAKNVYSYYS</sequence>
<protein>
    <submittedName>
        <fullName evidence="1">Uncharacterized protein</fullName>
    </submittedName>
</protein>
<name>A0A2P2IUH7_RHIMU</name>
<accession>A0A2P2IUH7</accession>
<proteinExistence type="predicted"/>
<dbReference type="AlphaFoldDB" id="A0A2P2IUH7"/>
<evidence type="ECO:0000313" key="1">
    <source>
        <dbReference type="EMBL" id="MBW84881.1"/>
    </source>
</evidence>
<dbReference type="EMBL" id="GGEC01004398">
    <property type="protein sequence ID" value="MBW84881.1"/>
    <property type="molecule type" value="Transcribed_RNA"/>
</dbReference>
<organism evidence="1">
    <name type="scientific">Rhizophora mucronata</name>
    <name type="common">Asiatic mangrove</name>
    <dbReference type="NCBI Taxonomy" id="61149"/>
    <lineage>
        <taxon>Eukaryota</taxon>
        <taxon>Viridiplantae</taxon>
        <taxon>Streptophyta</taxon>
        <taxon>Embryophyta</taxon>
        <taxon>Tracheophyta</taxon>
        <taxon>Spermatophyta</taxon>
        <taxon>Magnoliopsida</taxon>
        <taxon>eudicotyledons</taxon>
        <taxon>Gunneridae</taxon>
        <taxon>Pentapetalae</taxon>
        <taxon>rosids</taxon>
        <taxon>fabids</taxon>
        <taxon>Malpighiales</taxon>
        <taxon>Rhizophoraceae</taxon>
        <taxon>Rhizophora</taxon>
    </lineage>
</organism>
<reference evidence="1" key="1">
    <citation type="submission" date="2018-02" db="EMBL/GenBank/DDBJ databases">
        <title>Rhizophora mucronata_Transcriptome.</title>
        <authorList>
            <person name="Meera S.P."/>
            <person name="Sreeshan A."/>
            <person name="Augustine A."/>
        </authorList>
    </citation>
    <scope>NUCLEOTIDE SEQUENCE</scope>
    <source>
        <tissue evidence="1">Leaf</tissue>
    </source>
</reference>